<evidence type="ECO:0000313" key="3">
    <source>
        <dbReference type="EMBL" id="MDL2419405.1"/>
    </source>
</evidence>
<dbReference type="Proteomes" id="UP001229716">
    <property type="component" value="Unassembled WGS sequence"/>
</dbReference>
<accession>A0ABT7L0J4</accession>
<dbReference type="PROSITE" id="PS51272">
    <property type="entry name" value="SLH"/>
    <property type="match status" value="1"/>
</dbReference>
<feature type="domain" description="SLH" evidence="2">
    <location>
        <begin position="39"/>
        <end position="102"/>
    </location>
</feature>
<name>A0ABT7L0J4_9BACI</name>
<geneLocation type="plasmid" evidence="3">
    <name>pBS01</name>
</geneLocation>
<reference evidence="3 4" key="1">
    <citation type="journal article" date="2023" name="Int. J. Mol. Sci.">
        <title>Pathogenicity and Genomic Characterization of a Novel Genospecies, Bacillus shihchuchen, of the Bacillus cereus Group Isolated from Chinese Softshell Turtle (Pelodiscus sinensis).</title>
        <authorList>
            <person name="Cheng L.W."/>
            <person name="Byadgi O.V."/>
            <person name="Tsai C.E."/>
            <person name="Wang P.C."/>
            <person name="Chen S.C."/>
        </authorList>
    </citation>
    <scope>NUCLEOTIDE SEQUENCE [LARGE SCALE GENOMIC DNA]</scope>
    <source>
        <strain evidence="3 4">QF108-045</strain>
    </source>
</reference>
<dbReference type="InterPro" id="IPR001119">
    <property type="entry name" value="SLH_dom"/>
</dbReference>
<evidence type="ECO:0000259" key="2">
    <source>
        <dbReference type="PROSITE" id="PS51272"/>
    </source>
</evidence>
<organism evidence="3 4">
    <name type="scientific">Bacillus shihchuchen</name>
    <dbReference type="NCBI Taxonomy" id="3036942"/>
    <lineage>
        <taxon>Bacteria</taxon>
        <taxon>Bacillati</taxon>
        <taxon>Bacillota</taxon>
        <taxon>Bacilli</taxon>
        <taxon>Bacillales</taxon>
        <taxon>Bacillaceae</taxon>
        <taxon>Bacillus</taxon>
        <taxon>Bacillus cereus group</taxon>
    </lineage>
</organism>
<proteinExistence type="predicted"/>
<sequence>MVGYGMNKFGLGDSVTREQVAAVIYRIKFPEKVIEAEAHNPYLDLNKSSTLFLDEILTLTKMGIFSGDEKGNFRPKSPISRAEMAQVIKNAFNIPVVGKHNFRDIAKDYWANDAISALQSNQLVSGTGGIV</sequence>
<dbReference type="Pfam" id="PF00395">
    <property type="entry name" value="SLH"/>
    <property type="match status" value="2"/>
</dbReference>
<dbReference type="EMBL" id="JASWHZ010000002">
    <property type="protein sequence ID" value="MDL2419405.1"/>
    <property type="molecule type" value="Genomic_DNA"/>
</dbReference>
<keyword evidence="1" id="KW-0732">Signal</keyword>
<comment type="caution">
    <text evidence="3">The sequence shown here is derived from an EMBL/GenBank/DDBJ whole genome shotgun (WGS) entry which is preliminary data.</text>
</comment>
<keyword evidence="4" id="KW-1185">Reference proteome</keyword>
<evidence type="ECO:0000256" key="1">
    <source>
        <dbReference type="ARBA" id="ARBA00022729"/>
    </source>
</evidence>
<evidence type="ECO:0000313" key="4">
    <source>
        <dbReference type="Proteomes" id="UP001229716"/>
    </source>
</evidence>
<gene>
    <name evidence="3" type="ORF">P6F46_28060</name>
</gene>
<protein>
    <submittedName>
        <fullName evidence="3">S-layer homology domain-containing protein</fullName>
    </submittedName>
</protein>
<keyword evidence="3" id="KW-0614">Plasmid</keyword>